<name>A0ACB1A650_MELEN</name>
<organism evidence="1 2">
    <name type="scientific">Meloidogyne enterolobii</name>
    <name type="common">Root-knot nematode worm</name>
    <name type="synonym">Meloidogyne mayaguensis</name>
    <dbReference type="NCBI Taxonomy" id="390850"/>
    <lineage>
        <taxon>Eukaryota</taxon>
        <taxon>Metazoa</taxon>
        <taxon>Ecdysozoa</taxon>
        <taxon>Nematoda</taxon>
        <taxon>Chromadorea</taxon>
        <taxon>Rhabditida</taxon>
        <taxon>Tylenchina</taxon>
        <taxon>Tylenchomorpha</taxon>
        <taxon>Tylenchoidea</taxon>
        <taxon>Meloidogynidae</taxon>
        <taxon>Meloidogyninae</taxon>
        <taxon>Meloidogyne</taxon>
    </lineage>
</organism>
<evidence type="ECO:0000313" key="2">
    <source>
        <dbReference type="Proteomes" id="UP001497535"/>
    </source>
</evidence>
<proteinExistence type="predicted"/>
<dbReference type="Proteomes" id="UP001497535">
    <property type="component" value="Unassembled WGS sequence"/>
</dbReference>
<gene>
    <name evidence="1" type="ORF">MENTE1834_LOCUS33196</name>
</gene>
<comment type="caution">
    <text evidence="1">The sequence shown here is derived from an EMBL/GenBank/DDBJ whole genome shotgun (WGS) entry which is preliminary data.</text>
</comment>
<keyword evidence="2" id="KW-1185">Reference proteome</keyword>
<protein>
    <submittedName>
        <fullName evidence="1">Uncharacterized protein</fullName>
    </submittedName>
</protein>
<sequence>MRSGPPNSSQHTLLTRAQLEEQQQALLLRELGLNWPVQSLLQSTSRGNFQQQQSDFVKQFLKPQVPQTSLTNIQQQQRELTPKRPSLIQDFGSNMPQNSRYSLIQPHLQQAQIQSNKIGISPSSDTSYLTEEEEKYKRFLFDKLEKIDKEKTQSAAMQKNAEKKAKACEKLLAKASQEPSFMAAMDNDENDDNYESRDGQSSTDALINRIYAENRRKAAAANPIPPLISAEENRQLMKEDTIRLKEEYERGLQLLPDLIKAMRIRREERQDIVEQKKIVYEEQLTIWEKKVNAHEKNKKKLVRDGKHRETFVELRKMREEKERSNRGVERIRFSLTQGGIANIPPLTSPLFAEAQNVTQMGEEKMEIDQEEDKQETCSNKPSEIDEKVVASCVVPPVYTNRPGRFFDNRNGIVENALSDSRAQLEAFQIAWSDSEKAVFNEKIAVYGKNFAAISAFLPLKSVKDCVYFYYMTKKRNNYKAKFGRRRKKLGRQGLEFWIIFNIFKNRYRPPVMPRFGDTNENLENYGRSCRFVECLLCDSRILVLESLAQRHSHQFEEFSANISQGATFGGSMGSEDLLLQQEKHHQEMPICTKCQTQAQRNRTLNRCPLISCVCVGGKRKMKPSRNIPDKFGTLNANQKRFLINRLKMPPTSNKCCTNCFKRISKDIEDLLLGELQSEFGVFLKRSTVGEERLVEEEELLGEQKVPEGIGIDEVVWPLEGQPPFKELKLDEETEIDEETKSLMKLKKELDDQEEQIQNERPPLGSITKGTPNRSRSLLIETSLASLAQSSSTTTLTTEATNINLFDTSKQQTIQDLLAKFSIANSNNDTAAATELGFQINKLLETFPIELLFDNLQQQPQVQQQQNFEEIKLPVEIVEVKEEKIVKQPEELPCVNLQQQQQQIRPKKVVGNDILRRKSGLANVLLPSPVATSSESSVTSANIRGISHSFSSSTTRLLPTGETENLQQQQQPPQQPFTASIPSIIEKPVLEQQQTTNLTIKTLNEISFPNIPKAESTQDHLSSCYESLSDDSDDEREKKQNQKQQKQERQQKNNGDDGMEASKNPIKITTQQIQQLSTTSTDKPTPISTPLPTFMSLFDLMYEGNEKKVEEDEQQIAGTSCSNISPQSTTTIISQQQQPTISNFFQTIPATKISENKTNEGGGGEGCLYEPLSSDDET</sequence>
<accession>A0ACB1A650</accession>
<dbReference type="EMBL" id="CAVMJV010000058">
    <property type="protein sequence ID" value="CAK5085733.1"/>
    <property type="molecule type" value="Genomic_DNA"/>
</dbReference>
<evidence type="ECO:0000313" key="1">
    <source>
        <dbReference type="EMBL" id="CAK5085733.1"/>
    </source>
</evidence>
<reference evidence="1" key="1">
    <citation type="submission" date="2023-11" db="EMBL/GenBank/DDBJ databases">
        <authorList>
            <person name="Poullet M."/>
        </authorList>
    </citation>
    <scope>NUCLEOTIDE SEQUENCE</scope>
    <source>
        <strain evidence="1">E1834</strain>
    </source>
</reference>